<feature type="region of interest" description="Disordered" evidence="7">
    <location>
        <begin position="21"/>
        <end position="63"/>
    </location>
</feature>
<dbReference type="PANTHER" id="PTHR32295:SF95">
    <property type="entry name" value="PROTEIN IQ-DOMAIN 6"/>
    <property type="match status" value="1"/>
</dbReference>
<evidence type="ECO:0008006" key="9">
    <source>
        <dbReference type="Google" id="ProtNLM"/>
    </source>
</evidence>
<feature type="region of interest" description="Disordered" evidence="7">
    <location>
        <begin position="408"/>
        <end position="441"/>
    </location>
</feature>
<reference evidence="8" key="1">
    <citation type="submission" date="2020-07" db="EMBL/GenBank/DDBJ databases">
        <authorList>
            <person name="Lin J."/>
        </authorList>
    </citation>
    <scope>NUCLEOTIDE SEQUENCE</scope>
</reference>
<dbReference type="GO" id="GO:0005516">
    <property type="term" value="F:calmodulin binding"/>
    <property type="evidence" value="ECO:0007669"/>
    <property type="project" value="UniProtKB-KW"/>
</dbReference>
<sequence length="441" mass="48641">MGGSGKWLKSLIGLKKQEKDELEKLGGGGRSSSGSGKSRKWKKKLWKRSRSASGDHGSAASEGSDASSAAAAADAFSAAVAAVVRAPTKDFMAVRQEWAAIRIQTAFRGFLARRALRALKGVVRLQAIVRGRQVRKQAAVTLRCMQALVRVQARIRARQVRMSEDGQAVQRILEARRSKSDPLREAEEGWCDSQGTLEEIRAKLQMRQEGAIKRERAIAYANSQQHSKLATNGTLNQATNSLKHYNSDKSNTSWSWLERWMAARPWESRIMEQQAHIDTYEILSCKKSEDSCGNFQNYSEPSSVKVKKNNMTTRVSAKPPVMANTHRCKARSSSPPSIELRYDESSVSSPSFCTSTPISSATILASERTEESVKSRPNYMNLTESTKAKQKVCGTQRTVSPGEVHVHRRTPSNFHLKSIDGSSPVSFSSKLGNPIGLSNAR</sequence>
<keyword evidence="4" id="KW-0112">Calmodulin-binding</keyword>
<feature type="compositionally biased region" description="Low complexity" evidence="7">
    <location>
        <begin position="51"/>
        <end position="63"/>
    </location>
</feature>
<keyword evidence="2" id="KW-0963">Cytoplasm</keyword>
<dbReference type="InterPro" id="IPR000048">
    <property type="entry name" value="IQ_motif_EF-hand-BS"/>
</dbReference>
<evidence type="ECO:0000256" key="4">
    <source>
        <dbReference type="ARBA" id="ARBA00022860"/>
    </source>
</evidence>
<dbReference type="AlphaFoldDB" id="A0A6V7QJN5"/>
<keyword evidence="3" id="KW-0677">Repeat</keyword>
<proteinExistence type="inferred from homology"/>
<dbReference type="PANTHER" id="PTHR32295">
    <property type="entry name" value="IQ-DOMAIN 5-RELATED"/>
    <property type="match status" value="1"/>
</dbReference>
<gene>
    <name evidence="8" type="ORF">CB5_LOCUS26362</name>
</gene>
<evidence type="ECO:0000256" key="7">
    <source>
        <dbReference type="SAM" id="MobiDB-lite"/>
    </source>
</evidence>
<evidence type="ECO:0000256" key="3">
    <source>
        <dbReference type="ARBA" id="ARBA00022737"/>
    </source>
</evidence>
<comment type="subunit">
    <text evidence="6">Binds to multiple calmodulin (CaM) in the presence of Ca(2+) and CaM-like proteins.</text>
</comment>
<dbReference type="FunFam" id="1.20.5.190:FF:000062">
    <property type="entry name" value="IQ-domain 11"/>
    <property type="match status" value="1"/>
</dbReference>
<evidence type="ECO:0000256" key="1">
    <source>
        <dbReference type="ARBA" id="ARBA00004496"/>
    </source>
</evidence>
<dbReference type="Pfam" id="PF00612">
    <property type="entry name" value="IQ"/>
    <property type="match status" value="1"/>
</dbReference>
<dbReference type="PROSITE" id="PS50096">
    <property type="entry name" value="IQ"/>
    <property type="match status" value="2"/>
</dbReference>
<feature type="compositionally biased region" description="Polar residues" evidence="7">
    <location>
        <begin position="411"/>
        <end position="431"/>
    </location>
</feature>
<feature type="compositionally biased region" description="Basic residues" evidence="7">
    <location>
        <begin position="37"/>
        <end position="50"/>
    </location>
</feature>
<dbReference type="EMBL" id="LR862136">
    <property type="protein sequence ID" value="CAD1843151.1"/>
    <property type="molecule type" value="Genomic_DNA"/>
</dbReference>
<name>A0A6V7QJN5_ANACO</name>
<evidence type="ECO:0000256" key="5">
    <source>
        <dbReference type="ARBA" id="ARBA00024341"/>
    </source>
</evidence>
<protein>
    <recommendedName>
        <fullName evidence="9">Protein IQ-DOMAIN 1-like</fullName>
    </recommendedName>
</protein>
<dbReference type="SMART" id="SM00015">
    <property type="entry name" value="IQ"/>
    <property type="match status" value="2"/>
</dbReference>
<accession>A0A6V7QJN5</accession>
<comment type="subcellular location">
    <subcellularLocation>
        <location evidence="1">Cytoplasm</location>
    </subcellularLocation>
</comment>
<dbReference type="GO" id="GO:0005737">
    <property type="term" value="C:cytoplasm"/>
    <property type="evidence" value="ECO:0007669"/>
    <property type="project" value="UniProtKB-SubCell"/>
</dbReference>
<organism evidence="8">
    <name type="scientific">Ananas comosus var. bracteatus</name>
    <name type="common">red pineapple</name>
    <dbReference type="NCBI Taxonomy" id="296719"/>
    <lineage>
        <taxon>Eukaryota</taxon>
        <taxon>Viridiplantae</taxon>
        <taxon>Streptophyta</taxon>
        <taxon>Embryophyta</taxon>
        <taxon>Tracheophyta</taxon>
        <taxon>Spermatophyta</taxon>
        <taxon>Magnoliopsida</taxon>
        <taxon>Liliopsida</taxon>
        <taxon>Poales</taxon>
        <taxon>Bromeliaceae</taxon>
        <taxon>Bromelioideae</taxon>
        <taxon>Ananas</taxon>
    </lineage>
</organism>
<evidence type="ECO:0000256" key="2">
    <source>
        <dbReference type="ARBA" id="ARBA00022490"/>
    </source>
</evidence>
<evidence type="ECO:0000256" key="6">
    <source>
        <dbReference type="ARBA" id="ARBA00024378"/>
    </source>
</evidence>
<dbReference type="Gene3D" id="1.20.5.190">
    <property type="match status" value="1"/>
</dbReference>
<evidence type="ECO:0000313" key="8">
    <source>
        <dbReference type="EMBL" id="CAD1843151.1"/>
    </source>
</evidence>
<comment type="similarity">
    <text evidence="5">Belongs to the IQD family.</text>
</comment>
<dbReference type="CDD" id="cd23767">
    <property type="entry name" value="IQCD"/>
    <property type="match status" value="1"/>
</dbReference>